<keyword evidence="2" id="KW-1185">Reference proteome</keyword>
<name>A0ACB8QJ42_9AGAM</name>
<proteinExistence type="predicted"/>
<dbReference type="Proteomes" id="UP000814128">
    <property type="component" value="Unassembled WGS sequence"/>
</dbReference>
<reference evidence="1" key="2">
    <citation type="journal article" date="2022" name="New Phytol.">
        <title>Evolutionary transition to the ectomycorrhizal habit in the genomes of a hyperdiverse lineage of mushroom-forming fungi.</title>
        <authorList>
            <person name="Looney B."/>
            <person name="Miyauchi S."/>
            <person name="Morin E."/>
            <person name="Drula E."/>
            <person name="Courty P.E."/>
            <person name="Kohler A."/>
            <person name="Kuo A."/>
            <person name="LaButti K."/>
            <person name="Pangilinan J."/>
            <person name="Lipzen A."/>
            <person name="Riley R."/>
            <person name="Andreopoulos W."/>
            <person name="He G."/>
            <person name="Johnson J."/>
            <person name="Nolan M."/>
            <person name="Tritt A."/>
            <person name="Barry K.W."/>
            <person name="Grigoriev I.V."/>
            <person name="Nagy L.G."/>
            <person name="Hibbett D."/>
            <person name="Henrissat B."/>
            <person name="Matheny P.B."/>
            <person name="Labbe J."/>
            <person name="Martin F.M."/>
        </authorList>
    </citation>
    <scope>NUCLEOTIDE SEQUENCE</scope>
    <source>
        <strain evidence="1">EC-137</strain>
    </source>
</reference>
<evidence type="ECO:0000313" key="2">
    <source>
        <dbReference type="Proteomes" id="UP000814128"/>
    </source>
</evidence>
<evidence type="ECO:0000313" key="1">
    <source>
        <dbReference type="EMBL" id="KAI0031630.1"/>
    </source>
</evidence>
<reference evidence="1" key="1">
    <citation type="submission" date="2021-02" db="EMBL/GenBank/DDBJ databases">
        <authorList>
            <consortium name="DOE Joint Genome Institute"/>
            <person name="Ahrendt S."/>
            <person name="Looney B.P."/>
            <person name="Miyauchi S."/>
            <person name="Morin E."/>
            <person name="Drula E."/>
            <person name="Courty P.E."/>
            <person name="Chicoki N."/>
            <person name="Fauchery L."/>
            <person name="Kohler A."/>
            <person name="Kuo A."/>
            <person name="Labutti K."/>
            <person name="Pangilinan J."/>
            <person name="Lipzen A."/>
            <person name="Riley R."/>
            <person name="Andreopoulos W."/>
            <person name="He G."/>
            <person name="Johnson J."/>
            <person name="Barry K.W."/>
            <person name="Grigoriev I.V."/>
            <person name="Nagy L."/>
            <person name="Hibbett D."/>
            <person name="Henrissat B."/>
            <person name="Matheny P.B."/>
            <person name="Labbe J."/>
            <person name="Martin F."/>
        </authorList>
    </citation>
    <scope>NUCLEOTIDE SEQUENCE</scope>
    <source>
        <strain evidence="1">EC-137</strain>
    </source>
</reference>
<organism evidence="1 2">
    <name type="scientific">Vararia minispora EC-137</name>
    <dbReference type="NCBI Taxonomy" id="1314806"/>
    <lineage>
        <taxon>Eukaryota</taxon>
        <taxon>Fungi</taxon>
        <taxon>Dikarya</taxon>
        <taxon>Basidiomycota</taxon>
        <taxon>Agaricomycotina</taxon>
        <taxon>Agaricomycetes</taxon>
        <taxon>Russulales</taxon>
        <taxon>Lachnocladiaceae</taxon>
        <taxon>Vararia</taxon>
    </lineage>
</organism>
<accession>A0ACB8QJ42</accession>
<comment type="caution">
    <text evidence="1">The sequence shown here is derived from an EMBL/GenBank/DDBJ whole genome shotgun (WGS) entry which is preliminary data.</text>
</comment>
<protein>
    <submittedName>
        <fullName evidence="1">Uncharacterized protein</fullName>
    </submittedName>
</protein>
<gene>
    <name evidence="1" type="ORF">K488DRAFT_71272</name>
</gene>
<dbReference type="EMBL" id="MU273573">
    <property type="protein sequence ID" value="KAI0031630.1"/>
    <property type="molecule type" value="Genomic_DNA"/>
</dbReference>
<sequence length="759" mass="83563">MQQSSTSEFSRPRRRASGTGEHDLSPPSPARRRRLSLQVPPRGILRPSRPASPVSRAPPTRAPPADARSRLASFSVPDIDMERDRLLRACGHLPFIMSPCSPQGGGGATVDVNAFPPAPKWPFQEVLLRLKRQLRAIGQNIRDYIDIDDVRALYERDLEDRKVREESRERVARMRAGLETPEWAADANVFGVPLHETVLIASTPAILSGARHDIPIVLFTCIEELYRTGIYQPGLFRELPNRKRHMELVHNFNTAPSFGASLSVTRDSTAVVAAVLSTFLKNLPEPLLGEPLFEPVWNWVVRPSVQCDEARQKHAESEDEDAREAFYRTGMRPRRASRREAAAARAAEAEADDAAAAARVPVLQLLLRLLPTHRLSALYYTCAFFSMVPLSPDNGLALDDIARMFAQSLLGGARGAARHVLVWILRRWTLIADGLLEADAWPAEPEKALRDAEEEVWGAPHEDEDEREDDRWRRRRGSSASARSTNAGRARAGSWASSSDATLYMASGSGFIDDSAHRPARAKAFSADWGAPARLVVPPGPRRASEFVMRRSAGELVMPRGINEFGIPRDADELTIPGKFALVQEGGYWDPPPSRRASDALPLLPPLPFEHDAVGGDGERDTAGSCGGEDEDLKTQLAVARRERDDALRVVQTLRSVLGAEQQDATTAFYTRPSIFPYGPSVPHGQLRPRVSPPPRPEMLDVDGAWLSRGPRISAPALRIPVGHVFAGQQTAGGITAVTAVAVMVFVRWIAFPSSAWDF</sequence>